<dbReference type="RefSeq" id="WP_264716140.1">
    <property type="nucleotide sequence ID" value="NZ_JAPDNT010000032.1"/>
</dbReference>
<feature type="domain" description="Cation efflux protein cytoplasmic" evidence="12">
    <location>
        <begin position="236"/>
        <end position="303"/>
    </location>
</feature>
<evidence type="ECO:0000313" key="13">
    <source>
        <dbReference type="EMBL" id="MCW3477206.1"/>
    </source>
</evidence>
<feature type="transmembrane region" description="Helical" evidence="10">
    <location>
        <begin position="31"/>
        <end position="53"/>
    </location>
</feature>
<dbReference type="Gene3D" id="1.20.1510.10">
    <property type="entry name" value="Cation efflux protein transmembrane domain"/>
    <property type="match status" value="1"/>
</dbReference>
<feature type="compositionally biased region" description="Basic and acidic residues" evidence="9">
    <location>
        <begin position="1"/>
        <end position="19"/>
    </location>
</feature>
<feature type="transmembrane region" description="Helical" evidence="10">
    <location>
        <begin position="168"/>
        <end position="194"/>
    </location>
</feature>
<evidence type="ECO:0000313" key="14">
    <source>
        <dbReference type="Proteomes" id="UP001165679"/>
    </source>
</evidence>
<feature type="region of interest" description="Disordered" evidence="9">
    <location>
        <begin position="1"/>
        <end position="25"/>
    </location>
</feature>
<dbReference type="InterPro" id="IPR050681">
    <property type="entry name" value="CDF/SLC30A"/>
</dbReference>
<feature type="transmembrane region" description="Helical" evidence="10">
    <location>
        <begin position="97"/>
        <end position="121"/>
    </location>
</feature>
<keyword evidence="8 10" id="KW-0472">Membrane</keyword>
<accession>A0AA41YR52</accession>
<organism evidence="13 14">
    <name type="scientific">Limobrevibacterium gyesilva</name>
    <dbReference type="NCBI Taxonomy" id="2991712"/>
    <lineage>
        <taxon>Bacteria</taxon>
        <taxon>Pseudomonadati</taxon>
        <taxon>Pseudomonadota</taxon>
        <taxon>Alphaproteobacteria</taxon>
        <taxon>Acetobacterales</taxon>
        <taxon>Acetobacteraceae</taxon>
        <taxon>Limobrevibacterium</taxon>
    </lineage>
</organism>
<evidence type="ECO:0000256" key="2">
    <source>
        <dbReference type="ARBA" id="ARBA00008873"/>
    </source>
</evidence>
<evidence type="ECO:0000256" key="8">
    <source>
        <dbReference type="ARBA" id="ARBA00023136"/>
    </source>
</evidence>
<dbReference type="Proteomes" id="UP001165679">
    <property type="component" value="Unassembled WGS sequence"/>
</dbReference>
<feature type="domain" description="Cation efflux protein transmembrane" evidence="11">
    <location>
        <begin position="37"/>
        <end position="221"/>
    </location>
</feature>
<comment type="subcellular location">
    <subcellularLocation>
        <location evidence="1">Membrane</location>
        <topology evidence="1">Multi-pass membrane protein</topology>
    </subcellularLocation>
</comment>
<dbReference type="NCBIfam" id="TIGR01297">
    <property type="entry name" value="CDF"/>
    <property type="match status" value="1"/>
</dbReference>
<evidence type="ECO:0000256" key="10">
    <source>
        <dbReference type="SAM" id="Phobius"/>
    </source>
</evidence>
<reference evidence="13" key="1">
    <citation type="submission" date="2022-09" db="EMBL/GenBank/DDBJ databases">
        <title>Rhodovastum sp. nov. RN2-1 isolated from soil in Seongnam, South Korea.</title>
        <authorList>
            <person name="Le N.T."/>
        </authorList>
    </citation>
    <scope>NUCLEOTIDE SEQUENCE</scope>
    <source>
        <strain evidence="13">RN2-1</strain>
    </source>
</reference>
<evidence type="ECO:0000256" key="6">
    <source>
        <dbReference type="ARBA" id="ARBA00022989"/>
    </source>
</evidence>
<dbReference type="GO" id="GO:0005385">
    <property type="term" value="F:zinc ion transmembrane transporter activity"/>
    <property type="evidence" value="ECO:0007669"/>
    <property type="project" value="TreeGrafter"/>
</dbReference>
<keyword evidence="14" id="KW-1185">Reference proteome</keyword>
<evidence type="ECO:0000256" key="5">
    <source>
        <dbReference type="ARBA" id="ARBA00022906"/>
    </source>
</evidence>
<comment type="caution">
    <text evidence="13">The sequence shown here is derived from an EMBL/GenBank/DDBJ whole genome shotgun (WGS) entry which is preliminary data.</text>
</comment>
<evidence type="ECO:0000256" key="4">
    <source>
        <dbReference type="ARBA" id="ARBA00022692"/>
    </source>
</evidence>
<keyword evidence="4 10" id="KW-0812">Transmembrane</keyword>
<evidence type="ECO:0000256" key="1">
    <source>
        <dbReference type="ARBA" id="ARBA00004141"/>
    </source>
</evidence>
<dbReference type="SUPFAM" id="SSF160240">
    <property type="entry name" value="Cation efflux protein cytoplasmic domain-like"/>
    <property type="match status" value="1"/>
</dbReference>
<gene>
    <name evidence="13" type="ORF">OL599_21775</name>
</gene>
<evidence type="ECO:0000259" key="11">
    <source>
        <dbReference type="Pfam" id="PF01545"/>
    </source>
</evidence>
<dbReference type="GO" id="GO:0005886">
    <property type="term" value="C:plasma membrane"/>
    <property type="evidence" value="ECO:0007669"/>
    <property type="project" value="TreeGrafter"/>
</dbReference>
<dbReference type="Pfam" id="PF16916">
    <property type="entry name" value="ZT_dimer"/>
    <property type="match status" value="1"/>
</dbReference>
<keyword evidence="3" id="KW-0813">Transport</keyword>
<keyword evidence="5" id="KW-0864">Zinc transport</keyword>
<evidence type="ECO:0000259" key="12">
    <source>
        <dbReference type="Pfam" id="PF16916"/>
    </source>
</evidence>
<evidence type="ECO:0000256" key="9">
    <source>
        <dbReference type="SAM" id="MobiDB-lite"/>
    </source>
</evidence>
<dbReference type="PANTHER" id="PTHR11562">
    <property type="entry name" value="CATION EFFLUX PROTEIN/ ZINC TRANSPORTER"/>
    <property type="match status" value="1"/>
</dbReference>
<dbReference type="InterPro" id="IPR058533">
    <property type="entry name" value="Cation_efflux_TM"/>
</dbReference>
<reference evidence="13" key="2">
    <citation type="submission" date="2022-10" db="EMBL/GenBank/DDBJ databases">
        <authorList>
            <person name="Trinh H.N."/>
        </authorList>
    </citation>
    <scope>NUCLEOTIDE SEQUENCE</scope>
    <source>
        <strain evidence="13">RN2-1</strain>
    </source>
</reference>
<keyword evidence="6 10" id="KW-1133">Transmembrane helix</keyword>
<proteinExistence type="inferred from homology"/>
<dbReference type="AlphaFoldDB" id="A0AA41YR52"/>
<feature type="transmembrane region" description="Helical" evidence="10">
    <location>
        <begin position="133"/>
        <end position="156"/>
    </location>
</feature>
<keyword evidence="7" id="KW-0406">Ion transport</keyword>
<dbReference type="InterPro" id="IPR027470">
    <property type="entry name" value="Cation_efflux_CTD"/>
</dbReference>
<dbReference type="InterPro" id="IPR002524">
    <property type="entry name" value="Cation_efflux"/>
</dbReference>
<dbReference type="PANTHER" id="PTHR11562:SF17">
    <property type="entry name" value="RE54080P-RELATED"/>
    <property type="match status" value="1"/>
</dbReference>
<comment type="similarity">
    <text evidence="2">Belongs to the cation diffusion facilitator (CDF) transporter (TC 2.A.4) family. SLC30A subfamily.</text>
</comment>
<keyword evidence="5" id="KW-0862">Zinc</keyword>
<protein>
    <submittedName>
        <fullName evidence="13">Cation diffusion facilitator family transporter</fullName>
    </submittedName>
</protein>
<feature type="transmembrane region" description="Helical" evidence="10">
    <location>
        <begin position="65"/>
        <end position="85"/>
    </location>
</feature>
<dbReference type="Pfam" id="PF01545">
    <property type="entry name" value="Cation_efflux"/>
    <property type="match status" value="1"/>
</dbReference>
<name>A0AA41YR52_9PROT</name>
<feature type="transmembrane region" description="Helical" evidence="10">
    <location>
        <begin position="200"/>
        <end position="217"/>
    </location>
</feature>
<dbReference type="InterPro" id="IPR036837">
    <property type="entry name" value="Cation_efflux_CTD_sf"/>
</dbReference>
<sequence>MSAEQRHDHGHDHDHAPHGHDHHHHHAPADFTAAFAIGAALNIGFVAAETVYGVTANSVALLADAAHNLGDVLGLLLAWGAAWLARRRPSRRRTYGWGRSTILAALGNAAVLMVSIGAIGVEALRRFMEPEPVAGITVMVVAGIGVAINGVTAWLFSRGHDDLNIRATFLHMVADAAVSAGVVVSAALIMLTGWLWLDPLTSILIVVTIAIGTWSLLRESLNLAVDGVPIGIPHLDVEATLRALPGVVEVHDLHIWGLSTTETALTAHLVRTDSADDQVLIDRACRTLSERYRIRHATLQVETETAAVTCRLRPDHVI</sequence>
<dbReference type="SUPFAM" id="SSF161111">
    <property type="entry name" value="Cation efflux protein transmembrane domain-like"/>
    <property type="match status" value="1"/>
</dbReference>
<dbReference type="EMBL" id="JAPDNT010000032">
    <property type="protein sequence ID" value="MCW3477206.1"/>
    <property type="molecule type" value="Genomic_DNA"/>
</dbReference>
<evidence type="ECO:0000256" key="3">
    <source>
        <dbReference type="ARBA" id="ARBA00022448"/>
    </source>
</evidence>
<evidence type="ECO:0000256" key="7">
    <source>
        <dbReference type="ARBA" id="ARBA00023065"/>
    </source>
</evidence>
<dbReference type="InterPro" id="IPR027469">
    <property type="entry name" value="Cation_efflux_TMD_sf"/>
</dbReference>